<gene>
    <name evidence="2" type="ORF">NCS_30109</name>
</gene>
<dbReference type="Proteomes" id="UP000230607">
    <property type="component" value="Chromosome 1"/>
</dbReference>
<dbReference type="InterPro" id="IPR015867">
    <property type="entry name" value="N-reg_PII/ATP_PRibTrfase_C"/>
</dbReference>
<reference evidence="3" key="1">
    <citation type="submission" date="2017-03" db="EMBL/GenBank/DDBJ databases">
        <authorList>
            <person name="Herbold C."/>
        </authorList>
    </citation>
    <scope>NUCLEOTIDE SEQUENCE [LARGE SCALE GENOMIC DNA]</scope>
</reference>
<dbReference type="EMBL" id="LT841358">
    <property type="protein sequence ID" value="SMH72269.1"/>
    <property type="molecule type" value="Genomic_DNA"/>
</dbReference>
<evidence type="ECO:0000313" key="2">
    <source>
        <dbReference type="EMBL" id="SMH72269.1"/>
    </source>
</evidence>
<sequence length="118" mass="13436">MGIIIVSTYPDKKSISQVAHVVVQRKLAACVNYTNINSVYSWKDKIEDTGEFLALFKTTAKSKQKLKEEIAKSHPYQVPEIVELKMDGISVPYMKWLDESTLGGKPKKRNHSSKRRNP</sequence>
<dbReference type="OrthoDB" id="8015at2157"/>
<dbReference type="InterPro" id="IPR004323">
    <property type="entry name" value="Ion_tolerance_CutA"/>
</dbReference>
<dbReference type="AlphaFoldDB" id="A0A2H1FHM4"/>
<dbReference type="GO" id="GO:0010038">
    <property type="term" value="P:response to metal ion"/>
    <property type="evidence" value="ECO:0007669"/>
    <property type="project" value="InterPro"/>
</dbReference>
<comment type="similarity">
    <text evidence="1">Belongs to the CutA family.</text>
</comment>
<dbReference type="PANTHER" id="PTHR23419">
    <property type="entry name" value="DIVALENT CATION TOLERANCE CUTA-RELATED"/>
    <property type="match status" value="1"/>
</dbReference>
<evidence type="ECO:0000313" key="3">
    <source>
        <dbReference type="Proteomes" id="UP000230607"/>
    </source>
</evidence>
<dbReference type="Pfam" id="PF03091">
    <property type="entry name" value="CutA1"/>
    <property type="match status" value="1"/>
</dbReference>
<protein>
    <submittedName>
        <fullName evidence="2">Putative cutA1 divalent ion tolerance protein</fullName>
    </submittedName>
</protein>
<dbReference type="Gene3D" id="3.30.70.120">
    <property type="match status" value="1"/>
</dbReference>
<dbReference type="InterPro" id="IPR011322">
    <property type="entry name" value="N-reg_PII-like_a/b"/>
</dbReference>
<dbReference type="SUPFAM" id="SSF54913">
    <property type="entry name" value="GlnB-like"/>
    <property type="match status" value="1"/>
</dbReference>
<dbReference type="GO" id="GO:0005507">
    <property type="term" value="F:copper ion binding"/>
    <property type="evidence" value="ECO:0007669"/>
    <property type="project" value="TreeGrafter"/>
</dbReference>
<name>A0A2H1FHM4_9ARCH</name>
<dbReference type="RefSeq" id="WP_157928071.1">
    <property type="nucleotide sequence ID" value="NZ_LT841358.1"/>
</dbReference>
<accession>A0A2H1FHM4</accession>
<dbReference type="PANTHER" id="PTHR23419:SF8">
    <property type="entry name" value="FI09726P"/>
    <property type="match status" value="1"/>
</dbReference>
<organism evidence="2 3">
    <name type="scientific">Candidatus Nitrosotalea okcheonensis</name>
    <dbReference type="NCBI Taxonomy" id="1903276"/>
    <lineage>
        <taxon>Archaea</taxon>
        <taxon>Nitrososphaerota</taxon>
        <taxon>Nitrososphaeria</taxon>
        <taxon>Nitrosotaleales</taxon>
        <taxon>Nitrosotaleaceae</taxon>
        <taxon>Nitrosotalea</taxon>
    </lineage>
</organism>
<proteinExistence type="inferred from homology"/>
<evidence type="ECO:0000256" key="1">
    <source>
        <dbReference type="ARBA" id="ARBA00010169"/>
    </source>
</evidence>
<keyword evidence="3" id="KW-1185">Reference proteome</keyword>